<dbReference type="InterPro" id="IPR052193">
    <property type="entry name" value="Peptidase_C59"/>
</dbReference>
<accession>A0A430A6H7</accession>
<gene>
    <name evidence="4" type="ORF">CBF31_08820</name>
</gene>
<dbReference type="EMBL" id="NGJY01000003">
    <property type="protein sequence ID" value="RSU02461.1"/>
    <property type="molecule type" value="Genomic_DNA"/>
</dbReference>
<dbReference type="GO" id="GO:0016787">
    <property type="term" value="F:hydrolase activity"/>
    <property type="evidence" value="ECO:0007669"/>
    <property type="project" value="UniProtKB-KW"/>
</dbReference>
<dbReference type="AlphaFoldDB" id="A0A430A6H7"/>
<evidence type="ECO:0000256" key="2">
    <source>
        <dbReference type="ARBA" id="ARBA00022801"/>
    </source>
</evidence>
<keyword evidence="5" id="KW-1185">Reference proteome</keyword>
<dbReference type="OrthoDB" id="9794717at2"/>
<name>A0A430A6H7_9ENTE</name>
<dbReference type="RefSeq" id="WP_126832140.1">
    <property type="nucleotide sequence ID" value="NZ_CBCRYB010000009.1"/>
</dbReference>
<dbReference type="Proteomes" id="UP000287101">
    <property type="component" value="Unassembled WGS sequence"/>
</dbReference>
<protein>
    <recommendedName>
        <fullName evidence="3">Choloylglycine hydrolase/NAAA C-terminal domain-containing protein</fullName>
    </recommendedName>
</protein>
<keyword evidence="2" id="KW-0378">Hydrolase</keyword>
<evidence type="ECO:0000313" key="5">
    <source>
        <dbReference type="Proteomes" id="UP000287101"/>
    </source>
</evidence>
<proteinExistence type="inferred from homology"/>
<reference evidence="4 5" key="1">
    <citation type="submission" date="2017-05" db="EMBL/GenBank/DDBJ databases">
        <title>Vagococcus spp. assemblies.</title>
        <authorList>
            <person name="Gulvik C.A."/>
        </authorList>
    </citation>
    <scope>NUCLEOTIDE SEQUENCE [LARGE SCALE GENOMIC DNA]</scope>
    <source>
        <strain evidence="4 5">CCUG 41755</strain>
    </source>
</reference>
<comment type="caution">
    <text evidence="4">The sequence shown here is derived from an EMBL/GenBank/DDBJ whole genome shotgun (WGS) entry which is preliminary data.</text>
</comment>
<evidence type="ECO:0000313" key="4">
    <source>
        <dbReference type="EMBL" id="RSU02461.1"/>
    </source>
</evidence>
<dbReference type="InterPro" id="IPR029055">
    <property type="entry name" value="Ntn_hydrolases_N"/>
</dbReference>
<dbReference type="Gene3D" id="3.60.60.10">
    <property type="entry name" value="Penicillin V Acylase, Chain A"/>
    <property type="match status" value="1"/>
</dbReference>
<sequence length="346" mass="38586">MCTGIQVTSIEGNTYWGRTQEFGFPMPMDGITIPRGYEVKGLLLSDVTFKYASMGCTLSGKDYNIDNVVMLMDGINENGLVGGTFYFGSGYHNYATQEEVEALGKLPFRGEEFVTWAIANCADVDELRERALSEVAICDTENELGAAQPQHYWFTDKTGKSIVIEPDVKGSFTIHDNKIGTMSNAPDFDYHVKNLNNYVGLTGDTQADWEMGNVTIPSSGIGSGLFGLPGDFTPQTRFVRATIFNRMSDAPSDDMAIHRVYNILNNFDIPYGLIKTGNALGKPDDLFVHRNQYSTAYNLNNLTLYVSPFENRRIQSLSLKDATENTKAIRYEIKKIQDIQEMSPIK</sequence>
<evidence type="ECO:0000256" key="1">
    <source>
        <dbReference type="ARBA" id="ARBA00006625"/>
    </source>
</evidence>
<organism evidence="4 5">
    <name type="scientific">Vagococcus fessus</name>
    <dbReference type="NCBI Taxonomy" id="120370"/>
    <lineage>
        <taxon>Bacteria</taxon>
        <taxon>Bacillati</taxon>
        <taxon>Bacillota</taxon>
        <taxon>Bacilli</taxon>
        <taxon>Lactobacillales</taxon>
        <taxon>Enterococcaceae</taxon>
        <taxon>Vagococcus</taxon>
    </lineage>
</organism>
<dbReference type="InterPro" id="IPR029132">
    <property type="entry name" value="CBAH/NAAA_C"/>
</dbReference>
<dbReference type="PANTHER" id="PTHR35527:SF2">
    <property type="entry name" value="HYDROLASE"/>
    <property type="match status" value="1"/>
</dbReference>
<feature type="domain" description="Choloylglycine hydrolase/NAAA C-terminal" evidence="3">
    <location>
        <begin position="2"/>
        <end position="323"/>
    </location>
</feature>
<dbReference type="PANTHER" id="PTHR35527">
    <property type="entry name" value="CHOLOYLGLYCINE HYDROLASE"/>
    <property type="match status" value="1"/>
</dbReference>
<dbReference type="Pfam" id="PF02275">
    <property type="entry name" value="CBAH"/>
    <property type="match status" value="1"/>
</dbReference>
<evidence type="ECO:0000259" key="3">
    <source>
        <dbReference type="Pfam" id="PF02275"/>
    </source>
</evidence>
<comment type="similarity">
    <text evidence="1">Belongs to the peptidase C59 family.</text>
</comment>
<dbReference type="SUPFAM" id="SSF56235">
    <property type="entry name" value="N-terminal nucleophile aminohydrolases (Ntn hydrolases)"/>
    <property type="match status" value="1"/>
</dbReference>